<organism evidence="1 2">
    <name type="scientific">Winogradskyella aurantia</name>
    <dbReference type="NCBI Taxonomy" id="1915063"/>
    <lineage>
        <taxon>Bacteria</taxon>
        <taxon>Pseudomonadati</taxon>
        <taxon>Bacteroidota</taxon>
        <taxon>Flavobacteriia</taxon>
        <taxon>Flavobacteriales</taxon>
        <taxon>Flavobacteriaceae</taxon>
        <taxon>Winogradskyella</taxon>
    </lineage>
</organism>
<comment type="caution">
    <text evidence="1">The sequence shown here is derived from an EMBL/GenBank/DDBJ whole genome shotgun (WGS) entry which is preliminary data.</text>
</comment>
<evidence type="ECO:0000313" key="1">
    <source>
        <dbReference type="EMBL" id="OZV71064.1"/>
    </source>
</evidence>
<dbReference type="EMBL" id="NGJN01000001">
    <property type="protein sequence ID" value="OZV71064.1"/>
    <property type="molecule type" value="Genomic_DNA"/>
</dbReference>
<name>A0A265V0G5_9FLAO</name>
<dbReference type="AlphaFoldDB" id="A0A265V0G5"/>
<dbReference type="Proteomes" id="UP000216840">
    <property type="component" value="Unassembled WGS sequence"/>
</dbReference>
<dbReference type="RefSeq" id="WP_240507420.1">
    <property type="nucleotide sequence ID" value="NZ_NGJN01000001.1"/>
</dbReference>
<sequence>MKNYIKKLGVKSALIGTLYFIFISMSYAQQLPETQANFWQNVRFGGGLGLSFGNGFFAGNIAPIGMYQINEYVSTGVGLNFAYTSERDFYESFVLGGSVLGFFNPIREIQFSTEFQQSYVSRNFDERTLLRDDKYWVPALFLGLGYTTNNITFGIQYDVLYDRNRSIYNDAWFPFVRVLF</sequence>
<gene>
    <name evidence="1" type="ORF">CA834_02830</name>
</gene>
<evidence type="ECO:0000313" key="2">
    <source>
        <dbReference type="Proteomes" id="UP000216840"/>
    </source>
</evidence>
<proteinExistence type="predicted"/>
<reference evidence="1 2" key="1">
    <citation type="submission" date="2017-05" db="EMBL/GenBank/DDBJ databases">
        <title>The draft genome sequence of Idiomarina salinarum WNB302.</title>
        <authorList>
            <person name="Sun Y."/>
            <person name="Chen B."/>
            <person name="Du Z."/>
        </authorList>
    </citation>
    <scope>NUCLEOTIDE SEQUENCE [LARGE SCALE GENOMIC DNA]</scope>
    <source>
        <strain evidence="1 2">WNB302</strain>
    </source>
</reference>
<evidence type="ECO:0008006" key="3">
    <source>
        <dbReference type="Google" id="ProtNLM"/>
    </source>
</evidence>
<accession>A0A265V0G5</accession>
<keyword evidence="2" id="KW-1185">Reference proteome</keyword>
<protein>
    <recommendedName>
        <fullName evidence="3">Alpha-ketoglutarate decarboxylase</fullName>
    </recommendedName>
</protein>